<evidence type="ECO:0000313" key="2">
    <source>
        <dbReference type="Proteomes" id="UP000245212"/>
    </source>
</evidence>
<reference evidence="2" key="1">
    <citation type="submission" date="2018-05" db="EMBL/GenBank/DDBJ databases">
        <authorList>
            <person name="Li Y."/>
        </authorList>
    </citation>
    <scope>NUCLEOTIDE SEQUENCE [LARGE SCALE GENOMIC DNA]</scope>
    <source>
        <strain evidence="2">3d-2-2</strain>
    </source>
</reference>
<comment type="caution">
    <text evidence="1">The sequence shown here is derived from an EMBL/GenBank/DDBJ whole genome shotgun (WGS) entry which is preliminary data.</text>
</comment>
<keyword evidence="2" id="KW-1185">Reference proteome</keyword>
<organism evidence="1 2">
    <name type="scientific">Corticimicrobacter populi</name>
    <dbReference type="NCBI Taxonomy" id="2175229"/>
    <lineage>
        <taxon>Bacteria</taxon>
        <taxon>Pseudomonadati</taxon>
        <taxon>Pseudomonadota</taxon>
        <taxon>Betaproteobacteria</taxon>
        <taxon>Burkholderiales</taxon>
        <taxon>Alcaligenaceae</taxon>
        <taxon>Corticimicrobacter</taxon>
    </lineage>
</organism>
<gene>
    <name evidence="1" type="ORF">DD235_12270</name>
</gene>
<sequence>MSKADKGTVQGVLLQFAHLGTTGQDQFIGMMNEFLLSSPKQRRALTSQWKQHVAANEQICCPGKPGQHS</sequence>
<dbReference type="EMBL" id="QETA01000005">
    <property type="protein sequence ID" value="PWF22152.1"/>
    <property type="molecule type" value="Genomic_DNA"/>
</dbReference>
<dbReference type="Proteomes" id="UP000245212">
    <property type="component" value="Unassembled WGS sequence"/>
</dbReference>
<protein>
    <submittedName>
        <fullName evidence="1">Uncharacterized protein</fullName>
    </submittedName>
</protein>
<dbReference type="AlphaFoldDB" id="A0A2V1JYG4"/>
<accession>A0A2V1JYG4</accession>
<name>A0A2V1JYG4_9BURK</name>
<dbReference type="RefSeq" id="WP_109062391.1">
    <property type="nucleotide sequence ID" value="NZ_QETA01000005.1"/>
</dbReference>
<proteinExistence type="predicted"/>
<evidence type="ECO:0000313" key="1">
    <source>
        <dbReference type="EMBL" id="PWF22152.1"/>
    </source>
</evidence>